<dbReference type="KEGG" id="paco:AACT_0079"/>
<dbReference type="PROSITE" id="PS51123">
    <property type="entry name" value="OMPA_2"/>
    <property type="match status" value="1"/>
</dbReference>
<comment type="subcellular location">
    <subcellularLocation>
        <location evidence="1">Cell outer membrane</location>
    </subcellularLocation>
</comment>
<dbReference type="GO" id="GO:0009279">
    <property type="term" value="C:cell outer membrane"/>
    <property type="evidence" value="ECO:0007669"/>
    <property type="project" value="UniProtKB-SubCell"/>
</dbReference>
<dbReference type="CDD" id="cd07185">
    <property type="entry name" value="OmpA_C-like"/>
    <property type="match status" value="1"/>
</dbReference>
<sequence length="356" mass="40181">MSLIKKLILLLIFFIVLNIFSIFEFDYKSYLSDNESLSTLTSKNDEKDFLNQLNDFKNRVFSSFADEKKEVKALNLELIKKDGLIEMSGSFANENDAKKIADILNINREGNFQFDTQSLIEESLLDDLVLLVTPLKDYFTDNSKLTVLNNQVFLSGELINPSYKDLLDSILLRVKVDLKTNITLPKAELTHADKVINKMEQVLDSKVIKDEKTNASATDNTKVKPSSAVSNEVKKKDIQSTINKLLSSKKINFERRSTKITEDSNIVVKEIAKILQDNPSFKIEIAGHTDSRGSDSLNKQISQDRASSVRDVLISLGIDKNRVTAIGYGEEFPIAQDDENGLSEINRRVEFNILGE</sequence>
<dbReference type="EMBL" id="CP042652">
    <property type="protein sequence ID" value="QKE27313.1"/>
    <property type="molecule type" value="Genomic_DNA"/>
</dbReference>
<dbReference type="SUPFAM" id="SSF103088">
    <property type="entry name" value="OmpA-like"/>
    <property type="match status" value="1"/>
</dbReference>
<organism evidence="6 7">
    <name type="scientific">Arcobacter acticola</name>
    <dbReference type="NCBI Taxonomy" id="1849015"/>
    <lineage>
        <taxon>Bacteria</taxon>
        <taxon>Pseudomonadati</taxon>
        <taxon>Campylobacterota</taxon>
        <taxon>Epsilonproteobacteria</taxon>
        <taxon>Campylobacterales</taxon>
        <taxon>Arcobacteraceae</taxon>
        <taxon>Arcobacter</taxon>
    </lineage>
</organism>
<dbReference type="RefSeq" id="WP_172123903.1">
    <property type="nucleotide sequence ID" value="NZ_CP042652.1"/>
</dbReference>
<dbReference type="PRINTS" id="PR01021">
    <property type="entry name" value="OMPADOMAIN"/>
</dbReference>
<protein>
    <submittedName>
        <fullName evidence="6">OmpA domain-containing protein</fullName>
    </submittedName>
</protein>
<feature type="domain" description="OmpA-like" evidence="5">
    <location>
        <begin position="240"/>
        <end position="356"/>
    </location>
</feature>
<dbReference type="InterPro" id="IPR006665">
    <property type="entry name" value="OmpA-like"/>
</dbReference>
<proteinExistence type="predicted"/>
<keyword evidence="7" id="KW-1185">Reference proteome</keyword>
<keyword evidence="3" id="KW-0998">Cell outer membrane</keyword>
<gene>
    <name evidence="6" type="ORF">AACT_0079</name>
</gene>
<name>A0A6M8E836_9BACT</name>
<keyword evidence="2 4" id="KW-0472">Membrane</keyword>
<evidence type="ECO:0000256" key="4">
    <source>
        <dbReference type="PROSITE-ProRule" id="PRU00473"/>
    </source>
</evidence>
<dbReference type="PROSITE" id="PS01068">
    <property type="entry name" value="OMPA_1"/>
    <property type="match status" value="1"/>
</dbReference>
<evidence type="ECO:0000256" key="2">
    <source>
        <dbReference type="ARBA" id="ARBA00023136"/>
    </source>
</evidence>
<evidence type="ECO:0000259" key="5">
    <source>
        <dbReference type="PROSITE" id="PS51123"/>
    </source>
</evidence>
<dbReference type="InterPro" id="IPR050330">
    <property type="entry name" value="Bact_OuterMem_StrucFunc"/>
</dbReference>
<evidence type="ECO:0000313" key="6">
    <source>
        <dbReference type="EMBL" id="QKE27313.1"/>
    </source>
</evidence>
<evidence type="ECO:0000313" key="7">
    <source>
        <dbReference type="Proteomes" id="UP000503483"/>
    </source>
</evidence>
<reference evidence="6 7" key="1">
    <citation type="submission" date="2019-08" db="EMBL/GenBank/DDBJ databases">
        <title>Complete genome sequence of Arcobacter acticola.</title>
        <authorList>
            <person name="Miller W."/>
        </authorList>
    </citation>
    <scope>NUCLEOTIDE SEQUENCE [LARGE SCALE GENOMIC DNA]</scope>
    <source>
        <strain evidence="6 7">KCTC 52212</strain>
    </source>
</reference>
<accession>A0A6M8E836</accession>
<dbReference type="Gene3D" id="3.30.1330.60">
    <property type="entry name" value="OmpA-like domain"/>
    <property type="match status" value="1"/>
</dbReference>
<dbReference type="InterPro" id="IPR036737">
    <property type="entry name" value="OmpA-like_sf"/>
</dbReference>
<dbReference type="Pfam" id="PF00691">
    <property type="entry name" value="OmpA"/>
    <property type="match status" value="1"/>
</dbReference>
<evidence type="ECO:0000256" key="3">
    <source>
        <dbReference type="ARBA" id="ARBA00023237"/>
    </source>
</evidence>
<dbReference type="InterPro" id="IPR006664">
    <property type="entry name" value="OMP_bac"/>
</dbReference>
<dbReference type="Proteomes" id="UP000503483">
    <property type="component" value="Chromosome"/>
</dbReference>
<dbReference type="PANTHER" id="PTHR30329:SF21">
    <property type="entry name" value="LIPOPROTEIN YIAD-RELATED"/>
    <property type="match status" value="1"/>
</dbReference>
<evidence type="ECO:0000256" key="1">
    <source>
        <dbReference type="ARBA" id="ARBA00004442"/>
    </source>
</evidence>
<dbReference type="AlphaFoldDB" id="A0A6M8E836"/>
<dbReference type="InterPro" id="IPR006690">
    <property type="entry name" value="OMPA-like_CS"/>
</dbReference>
<dbReference type="PANTHER" id="PTHR30329">
    <property type="entry name" value="STATOR ELEMENT OF FLAGELLAR MOTOR COMPLEX"/>
    <property type="match status" value="1"/>
</dbReference>